<dbReference type="RefSeq" id="WP_014243779.1">
    <property type="nucleotide sequence ID" value="NC_016620.1"/>
</dbReference>
<dbReference type="PATRIC" id="fig|862908.3.peg.1062"/>
<dbReference type="AlphaFoldDB" id="E1WYE7"/>
<name>E1WYE7_HALMS</name>
<dbReference type="KEGG" id="bmx:BMS_1114"/>
<proteinExistence type="predicted"/>
<dbReference type="Proteomes" id="UP000008963">
    <property type="component" value="Chromosome"/>
</dbReference>
<sequence length="79" mass="9200">MCDVCKAEGMDAEFRNGERFRVSASKLYRVFKGQTAVIKVCPLHDIQLFMLGEQKFLLENLGFLKHLNQNRRNFVSKSF</sequence>
<accession>E1WYE7</accession>
<gene>
    <name evidence="1" type="ordered locus">BMS_1114</name>
</gene>
<dbReference type="EMBL" id="FQ312005">
    <property type="protein sequence ID" value="CBW25995.1"/>
    <property type="molecule type" value="Genomic_DNA"/>
</dbReference>
<keyword evidence="2" id="KW-1185">Reference proteome</keyword>
<evidence type="ECO:0000313" key="1">
    <source>
        <dbReference type="EMBL" id="CBW25995.1"/>
    </source>
</evidence>
<reference evidence="2" key="1">
    <citation type="journal article" date="2013" name="ISME J.">
        <title>A small predatory core genome in the divergent marine Bacteriovorax marinus SJ and the terrestrial Bdellovibrio bacteriovorus.</title>
        <authorList>
            <person name="Crossman L.C."/>
            <person name="Chen H."/>
            <person name="Cerdeno-Tarraga A.M."/>
            <person name="Brooks K."/>
            <person name="Quail M.A."/>
            <person name="Pineiro S.A."/>
            <person name="Hobley L."/>
            <person name="Sockett R.E."/>
            <person name="Bentley S.D."/>
            <person name="Parkhill J."/>
            <person name="Williams H.N."/>
            <person name="Stine O.C."/>
        </authorList>
    </citation>
    <scope>NUCLEOTIDE SEQUENCE [LARGE SCALE GENOMIC DNA]</scope>
    <source>
        <strain evidence="2">ATCC BAA-682 / DSM 15412 / SJ</strain>
    </source>
</reference>
<dbReference type="OrthoDB" id="5297770at2"/>
<evidence type="ECO:0000313" key="2">
    <source>
        <dbReference type="Proteomes" id="UP000008963"/>
    </source>
</evidence>
<dbReference type="HOGENOM" id="CLU_2601197_0_0_7"/>
<organism evidence="1 2">
    <name type="scientific">Halobacteriovorax marinus (strain ATCC BAA-682 / DSM 15412 / SJ)</name>
    <name type="common">Bacteriovorax marinus</name>
    <dbReference type="NCBI Taxonomy" id="862908"/>
    <lineage>
        <taxon>Bacteria</taxon>
        <taxon>Pseudomonadati</taxon>
        <taxon>Bdellovibrionota</taxon>
        <taxon>Bacteriovoracia</taxon>
        <taxon>Bacteriovoracales</taxon>
        <taxon>Halobacteriovoraceae</taxon>
        <taxon>Halobacteriovorax</taxon>
    </lineage>
</organism>
<protein>
    <submittedName>
        <fullName evidence="1">Uncharacterized protein</fullName>
    </submittedName>
</protein>